<reference evidence="7 8" key="1">
    <citation type="journal article" date="2021" name="Sci. Rep.">
        <title>Genome sequencing of the multicellular alga Astrephomene provides insights into convergent evolution of germ-soma differentiation.</title>
        <authorList>
            <person name="Yamashita S."/>
            <person name="Yamamoto K."/>
            <person name="Matsuzaki R."/>
            <person name="Suzuki S."/>
            <person name="Yamaguchi H."/>
            <person name="Hirooka S."/>
            <person name="Minakuchi Y."/>
            <person name="Miyagishima S."/>
            <person name="Kawachi M."/>
            <person name="Toyoda A."/>
            <person name="Nozaki H."/>
        </authorList>
    </citation>
    <scope>NUCLEOTIDE SEQUENCE [LARGE SCALE GENOMIC DNA]</scope>
    <source>
        <strain evidence="7 8">NIES-4017</strain>
    </source>
</reference>
<evidence type="ECO:0000256" key="3">
    <source>
        <dbReference type="ARBA" id="ARBA00022980"/>
    </source>
</evidence>
<dbReference type="GO" id="GO:0005762">
    <property type="term" value="C:mitochondrial large ribosomal subunit"/>
    <property type="evidence" value="ECO:0007669"/>
    <property type="project" value="TreeGrafter"/>
</dbReference>
<name>A0AAD3DYL0_9CHLO</name>
<evidence type="ECO:0000256" key="1">
    <source>
        <dbReference type="ARBA" id="ARBA00004173"/>
    </source>
</evidence>
<dbReference type="InterPro" id="IPR038340">
    <property type="entry name" value="MRP-L47_sf"/>
</dbReference>
<dbReference type="EMBL" id="BMAR01000028">
    <property type="protein sequence ID" value="GFR49182.1"/>
    <property type="molecule type" value="Genomic_DNA"/>
</dbReference>
<accession>A0AAD3DYL0</accession>
<organism evidence="7 8">
    <name type="scientific">Astrephomene gubernaculifera</name>
    <dbReference type="NCBI Taxonomy" id="47775"/>
    <lineage>
        <taxon>Eukaryota</taxon>
        <taxon>Viridiplantae</taxon>
        <taxon>Chlorophyta</taxon>
        <taxon>core chlorophytes</taxon>
        <taxon>Chlorophyceae</taxon>
        <taxon>CS clade</taxon>
        <taxon>Chlamydomonadales</taxon>
        <taxon>Astrephomenaceae</taxon>
        <taxon>Astrephomene</taxon>
    </lineage>
</organism>
<evidence type="ECO:0000256" key="6">
    <source>
        <dbReference type="ARBA" id="ARBA00035289"/>
    </source>
</evidence>
<dbReference type="InterPro" id="IPR010729">
    <property type="entry name" value="Ribosomal_uL29_mit"/>
</dbReference>
<proteinExistence type="inferred from homology"/>
<protein>
    <recommendedName>
        <fullName evidence="6">Large ribosomal subunit protein uL29m</fullName>
    </recommendedName>
</protein>
<dbReference type="PANTHER" id="PTHR21183:SF18">
    <property type="entry name" value="LARGE RIBOSOMAL SUBUNIT PROTEIN UL29M"/>
    <property type="match status" value="1"/>
</dbReference>
<sequence length="163" mass="19000">MQRLLASVCRPSILTNIAEVSQINRASGCRFLHTSSPVADLREFLDWDSRDSGNTEAYGRGWKVEELRNKSWQDLHKLWYVCLKERNLLLTELGWKRIPKDAEEQRMRSIPVGADAVESDVHRLRYQEVQSSMRHIRQVLQERVEAELSPALRKEMQAVIDAR</sequence>
<evidence type="ECO:0000313" key="7">
    <source>
        <dbReference type="EMBL" id="GFR49182.1"/>
    </source>
</evidence>
<evidence type="ECO:0000313" key="8">
    <source>
        <dbReference type="Proteomes" id="UP001054857"/>
    </source>
</evidence>
<dbReference type="GO" id="GO:0003735">
    <property type="term" value="F:structural constituent of ribosome"/>
    <property type="evidence" value="ECO:0007669"/>
    <property type="project" value="InterPro"/>
</dbReference>
<gene>
    <name evidence="7" type="ORF">Agub_g11206</name>
</gene>
<keyword evidence="3" id="KW-0689">Ribosomal protein</keyword>
<dbReference type="Pfam" id="PF06984">
    <property type="entry name" value="MRP-L47"/>
    <property type="match status" value="1"/>
</dbReference>
<evidence type="ECO:0000256" key="2">
    <source>
        <dbReference type="ARBA" id="ARBA00009254"/>
    </source>
</evidence>
<dbReference type="Gene3D" id="6.10.330.20">
    <property type="match status" value="1"/>
</dbReference>
<evidence type="ECO:0000256" key="4">
    <source>
        <dbReference type="ARBA" id="ARBA00023128"/>
    </source>
</evidence>
<comment type="subcellular location">
    <subcellularLocation>
        <location evidence="1">Mitochondrion</location>
    </subcellularLocation>
</comment>
<comment type="similarity">
    <text evidence="2">Belongs to the universal ribosomal protein uL29 family.</text>
</comment>
<keyword evidence="8" id="KW-1185">Reference proteome</keyword>
<dbReference type="PANTHER" id="PTHR21183">
    <property type="entry name" value="RIBOSOMAL PROTEIN L47, MITOCHONDRIAL-RELATED"/>
    <property type="match status" value="1"/>
</dbReference>
<dbReference type="GO" id="GO:0032543">
    <property type="term" value="P:mitochondrial translation"/>
    <property type="evidence" value="ECO:0007669"/>
    <property type="project" value="TreeGrafter"/>
</dbReference>
<comment type="caution">
    <text evidence="7">The sequence shown here is derived from an EMBL/GenBank/DDBJ whole genome shotgun (WGS) entry which is preliminary data.</text>
</comment>
<dbReference type="AlphaFoldDB" id="A0AAD3DYL0"/>
<evidence type="ECO:0000256" key="5">
    <source>
        <dbReference type="ARBA" id="ARBA00023274"/>
    </source>
</evidence>
<keyword evidence="5" id="KW-0687">Ribonucleoprotein</keyword>
<keyword evidence="4" id="KW-0496">Mitochondrion</keyword>
<dbReference type="Proteomes" id="UP001054857">
    <property type="component" value="Unassembled WGS sequence"/>
</dbReference>